<dbReference type="KEGG" id="tsy:THSYN_08315"/>
<name>A0A2K8U5U5_9GAMM</name>
<feature type="domain" description="DUF7933" evidence="5">
    <location>
        <begin position="1026"/>
        <end position="1152"/>
    </location>
</feature>
<feature type="domain" description="DUF7933" evidence="5">
    <location>
        <begin position="632"/>
        <end position="756"/>
    </location>
</feature>
<dbReference type="OrthoDB" id="28717at2"/>
<dbReference type="SUPFAM" id="SSF117074">
    <property type="entry name" value="Hypothetical protein PA1324"/>
    <property type="match status" value="2"/>
</dbReference>
<evidence type="ECO:0000256" key="1">
    <source>
        <dbReference type="ARBA" id="ARBA00004613"/>
    </source>
</evidence>
<dbReference type="PANTHER" id="PTHR34819">
    <property type="entry name" value="LARGE CYSTEINE-RICH PERIPLASMIC PROTEIN OMCB"/>
    <property type="match status" value="1"/>
</dbReference>
<dbReference type="InterPro" id="IPR047589">
    <property type="entry name" value="DUF11_rpt"/>
</dbReference>
<keyword evidence="2" id="KW-0964">Secreted</keyword>
<organism evidence="6 7">
    <name type="scientific">Candidatus Thiodictyon syntrophicum</name>
    <dbReference type="NCBI Taxonomy" id="1166950"/>
    <lineage>
        <taxon>Bacteria</taxon>
        <taxon>Pseudomonadati</taxon>
        <taxon>Pseudomonadota</taxon>
        <taxon>Gammaproteobacteria</taxon>
        <taxon>Chromatiales</taxon>
        <taxon>Chromatiaceae</taxon>
        <taxon>Thiodictyon</taxon>
    </lineage>
</organism>
<feature type="domain" description="DUF7933" evidence="5">
    <location>
        <begin position="895"/>
        <end position="1017"/>
    </location>
</feature>
<dbReference type="InterPro" id="IPR013783">
    <property type="entry name" value="Ig-like_fold"/>
</dbReference>
<dbReference type="Proteomes" id="UP000232638">
    <property type="component" value="Chromosome"/>
</dbReference>
<feature type="domain" description="SD-repeat containing protein B" evidence="4">
    <location>
        <begin position="1412"/>
        <end position="1483"/>
    </location>
</feature>
<feature type="domain" description="DUF7933" evidence="5">
    <location>
        <begin position="55"/>
        <end position="161"/>
    </location>
</feature>
<dbReference type="Pfam" id="PF25564">
    <property type="entry name" value="DUF7933"/>
    <property type="match status" value="10"/>
</dbReference>
<protein>
    <recommendedName>
        <fullName evidence="8">DUF11 domain-containing protein</fullName>
    </recommendedName>
</protein>
<dbReference type="Gene3D" id="2.60.40.10">
    <property type="entry name" value="Immunoglobulins"/>
    <property type="match status" value="2"/>
</dbReference>
<dbReference type="InterPro" id="IPR051172">
    <property type="entry name" value="Chlamydia_OmcB"/>
</dbReference>
<reference evidence="6 7" key="1">
    <citation type="submission" date="2017-03" db="EMBL/GenBank/DDBJ databases">
        <title>Complete genome sequence of Candidatus 'Thiodictyon syntrophicum' sp. nov. strain Cad16T, a photolithoautotroph purple sulfur bacterium isolated from an alpine meromictic lake.</title>
        <authorList>
            <person name="Luedin S.M."/>
            <person name="Pothier J.F."/>
            <person name="Danza F."/>
            <person name="Storelli N."/>
            <person name="Wittwer M."/>
            <person name="Tonolla M."/>
        </authorList>
    </citation>
    <scope>NUCLEOTIDE SEQUENCE [LARGE SCALE GENOMIC DNA]</scope>
    <source>
        <strain evidence="6 7">Cad16T</strain>
    </source>
</reference>
<feature type="domain" description="DUF7933" evidence="5">
    <location>
        <begin position="350"/>
        <end position="485"/>
    </location>
</feature>
<dbReference type="RefSeq" id="WP_100918730.1">
    <property type="nucleotide sequence ID" value="NZ_CP020370.1"/>
</dbReference>
<keyword evidence="7" id="KW-1185">Reference proteome</keyword>
<dbReference type="InterPro" id="IPR033764">
    <property type="entry name" value="Sdr_B"/>
</dbReference>
<evidence type="ECO:0000256" key="2">
    <source>
        <dbReference type="ARBA" id="ARBA00022525"/>
    </source>
</evidence>
<sequence length="1622" mass="160078">MTKANKRNWLARLPSVADLGGGGAFHWPPMRYFSIFLLLLTTTIGWTSEALATATINKQFTPATIDPGNISRFRITVVNASLVPLTAAAVTDNLPANIKISSPTNATDTCGFTSVTATPGASQIILNGGTIPAGTGTVDGLCYYELDVVSTVAGNWINTIPKNGPSNGFTPGGTTSGFQATENTVVITNTTDAVATLSVRGLSPPTGSKTFAPSPGLVGEPVTLTIVLTNPASNGTTMPLTTFTDTLPVGMVVAPAPTSSVVCTGTGAVNGAFSPNAGDTSLILTGGTIGGASGSGGTCTLSVKVVVNSIGTNTTQTFTNSLAAGAIGNTRGLTSPVFSRNEVINSPIGLAKSFLTTTVGVGQNSVMRIDITNASTANTLTVTSLTDSLPTGLTVGNLTTNPPTIDCVTSGGGTNGTFSPALTQGDASITIVNAVVGKTGGTRRCRIQVPVQAAASGSYVNTIAANAVINPGSLASPAATATLTVNGALTVAKSSSPTSVAAGQPTTFTVTINNWSATPVSGVNFTDTLPLSDTGGFQMVLANPVNRTASVGCSGGTWTETPGASSLTWTGGTIAGGNPGVCTITFRAIPPIDTTIGRTFNNSIPVNSICSGSICNTNAVSSGNVTVIAGASVTKAFSPTSVAQGQTSQLTVTLTNATATPITNAGLTDNLPTSPGNVVVAAVPGTSTTCASGTVTASAGSQSVSIAGATIPASGSCNFKVNVTGSTVGTHTNTIPIGALTSTEGVSNPAVATANLGITTGLTGTKSFSPTSVAVNGVSRVTVTVTNFSSGPLTGVSITDPLGANLQVASPANATTTCAGTPVLTATPGTNSASLTGADIGIGGNCRFLFDVKAINNPTNWPNTIPVGNVTSAEGPANTAVISATLGKTATSIAINKSFDPVIVTGGQPSVLRIDITNPIGSPSGADNVSFTDTFPTGIEVYAVPNPSTTCTNGLVTAVPGAGSISLSGATLAANSTCSVFVTTTSVKFLNLINTIPVAAVSTTQGYTNSLATTATLSTLQGLGAAKSFTPTSISAGQTATLKIRLFSTRDPSQPNTTLTGVSFTDSLPAGLTVAPTPNASTDCGGGTVTAAANATQVTLAGATIQPNTNCLVQVDVTASALGAYTNTIPKDTVTSNEGFKSPNDAVATLNVLNPPVITKAFSPAPVKAGQVSTLTVTITNANAQTLNGVALTDNLPSGLSVASAPNASTTCSGGAVAALVAGSSIALTNATVPASGACTFQADVASNVPGDYLNTIPANALVTTQGVTNTAPATNTLTVLQPPTVAKSFSPTTIDVGATSLLTLTLGNSNASAITLASVLTDTLPGTLKVASPNGLSGTCTLASVTAAPGGNTIQYANGASIPSGGCTIAVLVTGAQAGSYPNVIPASALDTSAGANQSPATATLDLQAVAIGNRVWFDDGAGGGTANDGIQNGSEAGVSGVTVLLFDNSDTQVRSTTTDANGYYFFDNLAPGSYYVKIPASAFGAGQPLQGYLSSTGADSGTVTDLNDNGIDNAAPTTNGIRSNTFALAVGTMPTGEDQTGYTGTLLDNSVNATNDFGFVAANTLVAIGNRVWIDNGAGTGGVANDGIQNGAEAGVSGVNVVLFDSSNAQVGTTTTDAGG</sequence>
<dbReference type="EMBL" id="CP020370">
    <property type="protein sequence ID" value="AUB80950.1"/>
    <property type="molecule type" value="Genomic_DNA"/>
</dbReference>
<evidence type="ECO:0000256" key="3">
    <source>
        <dbReference type="ARBA" id="ARBA00022729"/>
    </source>
</evidence>
<proteinExistence type="predicted"/>
<feature type="domain" description="DUF7933" evidence="5">
    <location>
        <begin position="205"/>
        <end position="322"/>
    </location>
</feature>
<feature type="domain" description="DUF7933" evidence="5">
    <location>
        <begin position="1156"/>
        <end position="1280"/>
    </location>
</feature>
<comment type="subcellular location">
    <subcellularLocation>
        <location evidence="1">Secreted</location>
    </subcellularLocation>
</comment>
<evidence type="ECO:0008006" key="8">
    <source>
        <dbReference type="Google" id="ProtNLM"/>
    </source>
</evidence>
<dbReference type="Pfam" id="PF17210">
    <property type="entry name" value="SdrD_B"/>
    <property type="match status" value="1"/>
</dbReference>
<accession>A0A2K8U5U5</accession>
<feature type="domain" description="DUF7933" evidence="5">
    <location>
        <begin position="490"/>
        <end position="608"/>
    </location>
</feature>
<keyword evidence="3" id="KW-0732">Signal</keyword>
<feature type="domain" description="DUF7933" evidence="5">
    <location>
        <begin position="765"/>
        <end position="886"/>
    </location>
</feature>
<evidence type="ECO:0000313" key="7">
    <source>
        <dbReference type="Proteomes" id="UP000232638"/>
    </source>
</evidence>
<gene>
    <name evidence="6" type="ORF">THSYN_08315</name>
</gene>
<evidence type="ECO:0000313" key="6">
    <source>
        <dbReference type="EMBL" id="AUB80950.1"/>
    </source>
</evidence>
<dbReference type="GO" id="GO:0005576">
    <property type="term" value="C:extracellular region"/>
    <property type="evidence" value="ECO:0007669"/>
    <property type="project" value="UniProtKB-SubCell"/>
</dbReference>
<evidence type="ECO:0000259" key="4">
    <source>
        <dbReference type="Pfam" id="PF17210"/>
    </source>
</evidence>
<evidence type="ECO:0000259" key="5">
    <source>
        <dbReference type="Pfam" id="PF25564"/>
    </source>
</evidence>
<feature type="domain" description="DUF7933" evidence="5">
    <location>
        <begin position="1284"/>
        <end position="1406"/>
    </location>
</feature>
<dbReference type="InterPro" id="IPR057693">
    <property type="entry name" value="DUF7933"/>
</dbReference>
<dbReference type="NCBIfam" id="TIGR01451">
    <property type="entry name" value="B_ant_repeat"/>
    <property type="match status" value="2"/>
</dbReference>